<reference evidence="9 10" key="1">
    <citation type="submission" date="2023-06" db="EMBL/GenBank/DDBJ databases">
        <title>Alteromonas sp. ASW11-36 isolated from intertidal sand.</title>
        <authorList>
            <person name="Li Y."/>
        </authorList>
    </citation>
    <scope>NUCLEOTIDE SEQUENCE [LARGE SCALE GENOMIC DNA]</scope>
    <source>
        <strain evidence="9 10">ASW11-36</strain>
    </source>
</reference>
<evidence type="ECO:0000313" key="9">
    <source>
        <dbReference type="EMBL" id="MDM7859911.1"/>
    </source>
</evidence>
<evidence type="ECO:0000256" key="3">
    <source>
        <dbReference type="ARBA" id="ARBA00022448"/>
    </source>
</evidence>
<dbReference type="PANTHER" id="PTHR30472">
    <property type="entry name" value="FERRIC ENTEROBACTIN TRANSPORT SYSTEM PERMEASE PROTEIN"/>
    <property type="match status" value="1"/>
</dbReference>
<feature type="transmembrane region" description="Helical" evidence="8">
    <location>
        <begin position="192"/>
        <end position="211"/>
    </location>
</feature>
<keyword evidence="10" id="KW-1185">Reference proteome</keyword>
<keyword evidence="4" id="KW-1003">Cell membrane</keyword>
<keyword evidence="5 8" id="KW-0812">Transmembrane</keyword>
<feature type="transmembrane region" description="Helical" evidence="8">
    <location>
        <begin position="20"/>
        <end position="38"/>
    </location>
</feature>
<gene>
    <name evidence="9" type="ORF">QTP81_04790</name>
</gene>
<feature type="transmembrane region" description="Helical" evidence="8">
    <location>
        <begin position="279"/>
        <end position="299"/>
    </location>
</feature>
<name>A0ABT7SUQ3_9ALTE</name>
<dbReference type="EMBL" id="JAUCBP010000006">
    <property type="protein sequence ID" value="MDM7859911.1"/>
    <property type="molecule type" value="Genomic_DNA"/>
</dbReference>
<dbReference type="InterPro" id="IPR037294">
    <property type="entry name" value="ABC_BtuC-like"/>
</dbReference>
<dbReference type="SUPFAM" id="SSF81345">
    <property type="entry name" value="ABC transporter involved in vitamin B12 uptake, BtuC"/>
    <property type="match status" value="1"/>
</dbReference>
<dbReference type="Proteomes" id="UP001234343">
    <property type="component" value="Unassembled WGS sequence"/>
</dbReference>
<evidence type="ECO:0000256" key="6">
    <source>
        <dbReference type="ARBA" id="ARBA00022989"/>
    </source>
</evidence>
<feature type="transmembrane region" description="Helical" evidence="8">
    <location>
        <begin position="93"/>
        <end position="115"/>
    </location>
</feature>
<evidence type="ECO:0000256" key="7">
    <source>
        <dbReference type="ARBA" id="ARBA00023136"/>
    </source>
</evidence>
<sequence length="336" mass="35285">MTTNFVLTSTSSTTKPLRVIVALAVLVLLLFAAVLVHLKMTLANAHAFEHVMWQLTLPTLVTAFLVGAALAVSAGCLQVLLQNPLADPGIIGISSGASLMAAAVLLSGFGAGFLAVQYWLPLASFIGALVSTFIIIKIAARLQHSPVAVILAGIAISTLSGAIIAWLYYFADAQAMRNLTFWLMGSLYQSDPKVLLIGAPILLFAIGFILGKTTQLNQLYLGANNAIAAGVNVQALQKRLLIACALAVGCAVSLAGSIAFIGLLVPHFLRFMIGYDNRWLIPASALLGGALLLLVVLVTEVWAVTTLPVSMLTASIGGPIFIWALLRGQFRPAGGR</sequence>
<keyword evidence="7 8" id="KW-0472">Membrane</keyword>
<evidence type="ECO:0000256" key="8">
    <source>
        <dbReference type="SAM" id="Phobius"/>
    </source>
</evidence>
<comment type="subcellular location">
    <subcellularLocation>
        <location evidence="1">Cell membrane</location>
        <topology evidence="1">Multi-pass membrane protein</topology>
    </subcellularLocation>
</comment>
<accession>A0ABT7SUQ3</accession>
<dbReference type="PANTHER" id="PTHR30472:SF25">
    <property type="entry name" value="ABC TRANSPORTER PERMEASE PROTEIN MJ0876-RELATED"/>
    <property type="match status" value="1"/>
</dbReference>
<evidence type="ECO:0000256" key="1">
    <source>
        <dbReference type="ARBA" id="ARBA00004651"/>
    </source>
</evidence>
<keyword evidence="6 8" id="KW-1133">Transmembrane helix</keyword>
<comment type="similarity">
    <text evidence="2">Belongs to the binding-protein-dependent transport system permease family. FecCD subfamily.</text>
</comment>
<proteinExistence type="inferred from homology"/>
<dbReference type="RefSeq" id="WP_289364098.1">
    <property type="nucleotide sequence ID" value="NZ_JAUCBP010000006.1"/>
</dbReference>
<feature type="transmembrane region" description="Helical" evidence="8">
    <location>
        <begin position="59"/>
        <end position="81"/>
    </location>
</feature>
<keyword evidence="3" id="KW-0813">Transport</keyword>
<dbReference type="CDD" id="cd06550">
    <property type="entry name" value="TM_ABC_iron-siderophores_like"/>
    <property type="match status" value="1"/>
</dbReference>
<feature type="transmembrane region" description="Helical" evidence="8">
    <location>
        <begin position="122"/>
        <end position="140"/>
    </location>
</feature>
<evidence type="ECO:0000256" key="5">
    <source>
        <dbReference type="ARBA" id="ARBA00022692"/>
    </source>
</evidence>
<feature type="transmembrane region" description="Helical" evidence="8">
    <location>
        <begin position="146"/>
        <end position="171"/>
    </location>
</feature>
<dbReference type="Pfam" id="PF01032">
    <property type="entry name" value="FecCD"/>
    <property type="match status" value="1"/>
</dbReference>
<protein>
    <submittedName>
        <fullName evidence="9">Iron ABC transporter permease</fullName>
    </submittedName>
</protein>
<dbReference type="Gene3D" id="1.10.3470.10">
    <property type="entry name" value="ABC transporter involved in vitamin B12 uptake, BtuC"/>
    <property type="match status" value="1"/>
</dbReference>
<feature type="transmembrane region" description="Helical" evidence="8">
    <location>
        <begin position="240"/>
        <end position="267"/>
    </location>
</feature>
<comment type="caution">
    <text evidence="9">The sequence shown here is derived from an EMBL/GenBank/DDBJ whole genome shotgun (WGS) entry which is preliminary data.</text>
</comment>
<feature type="transmembrane region" description="Helical" evidence="8">
    <location>
        <begin position="305"/>
        <end position="326"/>
    </location>
</feature>
<evidence type="ECO:0000256" key="2">
    <source>
        <dbReference type="ARBA" id="ARBA00007935"/>
    </source>
</evidence>
<dbReference type="InterPro" id="IPR000522">
    <property type="entry name" value="ABC_transptr_permease_BtuC"/>
</dbReference>
<evidence type="ECO:0000313" key="10">
    <source>
        <dbReference type="Proteomes" id="UP001234343"/>
    </source>
</evidence>
<evidence type="ECO:0000256" key="4">
    <source>
        <dbReference type="ARBA" id="ARBA00022475"/>
    </source>
</evidence>
<organism evidence="9 10">
    <name type="scientific">Alteromonas arenosi</name>
    <dbReference type="NCBI Taxonomy" id="3055817"/>
    <lineage>
        <taxon>Bacteria</taxon>
        <taxon>Pseudomonadati</taxon>
        <taxon>Pseudomonadota</taxon>
        <taxon>Gammaproteobacteria</taxon>
        <taxon>Alteromonadales</taxon>
        <taxon>Alteromonadaceae</taxon>
        <taxon>Alteromonas/Salinimonas group</taxon>
        <taxon>Alteromonas</taxon>
    </lineage>
</organism>